<gene>
    <name evidence="2" type="ORF">H0235_007743</name>
</gene>
<evidence type="ECO:0000256" key="1">
    <source>
        <dbReference type="SAM" id="MobiDB-lite"/>
    </source>
</evidence>
<reference evidence="2" key="1">
    <citation type="journal article" date="2020" name="G3 (Bethesda)">
        <title>High-Quality Assemblies for Three Invasive Social Wasps from the &lt;i&gt;Vespula&lt;/i&gt; Genus.</title>
        <authorList>
            <person name="Harrop T.W.R."/>
            <person name="Guhlin J."/>
            <person name="McLaughlin G.M."/>
            <person name="Permina E."/>
            <person name="Stockwell P."/>
            <person name="Gilligan J."/>
            <person name="Le Lec M.F."/>
            <person name="Gruber M.A.M."/>
            <person name="Quinn O."/>
            <person name="Lovegrove M."/>
            <person name="Duncan E.J."/>
            <person name="Remnant E.J."/>
            <person name="Van Eeckhoven J."/>
            <person name="Graham B."/>
            <person name="Knapp R.A."/>
            <person name="Langford K.W."/>
            <person name="Kronenberg Z."/>
            <person name="Press M.O."/>
            <person name="Eacker S.M."/>
            <person name="Wilson-Rankin E.E."/>
            <person name="Purcell J."/>
            <person name="Lester P.J."/>
            <person name="Dearden P.K."/>
        </authorList>
    </citation>
    <scope>NUCLEOTIDE SEQUENCE</scope>
    <source>
        <strain evidence="2">Volc-1</strain>
    </source>
</reference>
<organism evidence="2 3">
    <name type="scientific">Vespula pensylvanica</name>
    <name type="common">Western yellow jacket</name>
    <name type="synonym">Wasp</name>
    <dbReference type="NCBI Taxonomy" id="30213"/>
    <lineage>
        <taxon>Eukaryota</taxon>
        <taxon>Metazoa</taxon>
        <taxon>Ecdysozoa</taxon>
        <taxon>Arthropoda</taxon>
        <taxon>Hexapoda</taxon>
        <taxon>Insecta</taxon>
        <taxon>Pterygota</taxon>
        <taxon>Neoptera</taxon>
        <taxon>Endopterygota</taxon>
        <taxon>Hymenoptera</taxon>
        <taxon>Apocrita</taxon>
        <taxon>Aculeata</taxon>
        <taxon>Vespoidea</taxon>
        <taxon>Vespidae</taxon>
        <taxon>Vespinae</taxon>
        <taxon>Vespula</taxon>
    </lineage>
</organism>
<evidence type="ECO:0000313" key="3">
    <source>
        <dbReference type="Proteomes" id="UP000600918"/>
    </source>
</evidence>
<comment type="caution">
    <text evidence="2">The sequence shown here is derived from an EMBL/GenBank/DDBJ whole genome shotgun (WGS) entry which is preliminary data.</text>
</comment>
<keyword evidence="3" id="KW-1185">Reference proteome</keyword>
<feature type="region of interest" description="Disordered" evidence="1">
    <location>
        <begin position="32"/>
        <end position="81"/>
    </location>
</feature>
<proteinExistence type="predicted"/>
<name>A0A834UA31_VESPE</name>
<dbReference type="Proteomes" id="UP000600918">
    <property type="component" value="Unassembled WGS sequence"/>
</dbReference>
<sequence length="81" mass="9201">MSYGVREEYQTIIESPRSLAKKIESCIVRVYANGNTKSHEEEEEKEDDEDDDDLPRNADLSSRISSSFPTHLSLSNDDLPP</sequence>
<protein>
    <submittedName>
        <fullName evidence="2">Uncharacterized protein</fullName>
    </submittedName>
</protein>
<accession>A0A834UA31</accession>
<dbReference type="AlphaFoldDB" id="A0A834UA31"/>
<feature type="compositionally biased region" description="Polar residues" evidence="1">
    <location>
        <begin position="59"/>
        <end position="81"/>
    </location>
</feature>
<dbReference type="EMBL" id="JACSDY010000006">
    <property type="protein sequence ID" value="KAF7425305.1"/>
    <property type="molecule type" value="Genomic_DNA"/>
</dbReference>
<evidence type="ECO:0000313" key="2">
    <source>
        <dbReference type="EMBL" id="KAF7425305.1"/>
    </source>
</evidence>
<feature type="compositionally biased region" description="Acidic residues" evidence="1">
    <location>
        <begin position="41"/>
        <end position="53"/>
    </location>
</feature>